<accession>A0A7X1ZFS0</accession>
<proteinExistence type="predicted"/>
<gene>
    <name evidence="2" type="ORF">GHC57_09580</name>
</gene>
<comment type="caution">
    <text evidence="2">The sequence shown here is derived from an EMBL/GenBank/DDBJ whole genome shotgun (WGS) entry which is preliminary data.</text>
</comment>
<dbReference type="GO" id="GO:0003688">
    <property type="term" value="F:DNA replication origin binding"/>
    <property type="evidence" value="ECO:0007669"/>
    <property type="project" value="TreeGrafter"/>
</dbReference>
<dbReference type="Proteomes" id="UP000434582">
    <property type="component" value="Unassembled WGS sequence"/>
</dbReference>
<dbReference type="EMBL" id="WIVE01000026">
    <property type="protein sequence ID" value="MQX36766.1"/>
    <property type="molecule type" value="Genomic_DNA"/>
</dbReference>
<dbReference type="OrthoDB" id="7390113at2"/>
<dbReference type="InterPro" id="IPR027417">
    <property type="entry name" value="P-loop_NTPase"/>
</dbReference>
<dbReference type="GO" id="GO:0005886">
    <property type="term" value="C:plasma membrane"/>
    <property type="evidence" value="ECO:0007669"/>
    <property type="project" value="TreeGrafter"/>
</dbReference>
<dbReference type="Gene3D" id="3.40.50.300">
    <property type="entry name" value="P-loop containing nucleotide triphosphate hydrolases"/>
    <property type="match status" value="2"/>
</dbReference>
<protein>
    <recommendedName>
        <fullName evidence="1">Hda lid domain-containing protein</fullName>
    </recommendedName>
</protein>
<feature type="domain" description="Hda lid" evidence="1">
    <location>
        <begin position="193"/>
        <end position="244"/>
    </location>
</feature>
<dbReference type="InterPro" id="IPR055199">
    <property type="entry name" value="Hda_lid"/>
</dbReference>
<evidence type="ECO:0000259" key="1">
    <source>
        <dbReference type="Pfam" id="PF22688"/>
    </source>
</evidence>
<dbReference type="SUPFAM" id="SSF52540">
    <property type="entry name" value="P-loop containing nucleoside triphosphate hydrolases"/>
    <property type="match status" value="1"/>
</dbReference>
<dbReference type="PANTHER" id="PTHR30050:SF5">
    <property type="entry name" value="DNAA REGULATORY INACTIVATOR HDA"/>
    <property type="match status" value="1"/>
</dbReference>
<evidence type="ECO:0000313" key="3">
    <source>
        <dbReference type="Proteomes" id="UP000434582"/>
    </source>
</evidence>
<name>A0A7X1ZFS0_9PROT</name>
<sequence length="254" mass="27079">MDDTGAPSGGVGGGGGDDIRQMVFDFPARPALGRADFLVAPCNATAVTWIDRWPDWPGAALALVGPEGCGKTHLAHVLASRTGAIIQELPDVASLNGALTDGLFTDAAPRVVVVEMPPGAPMLGPEREETLFHLLNVAREQGGHVLLTAEVPPARWPVALRDLQSRLTAIPMAEITPPDAELLEMVLIKLFADRQVVVSPEVIRYLTRRMERSFAAARDIVARLDTLALSRSQPITLPLARTLLTGNDPGPLLS</sequence>
<dbReference type="Pfam" id="PF22688">
    <property type="entry name" value="Hda_lid"/>
    <property type="match status" value="1"/>
</dbReference>
<reference evidence="2 3" key="1">
    <citation type="submission" date="2019-10" db="EMBL/GenBank/DDBJ databases">
        <title>Draft whole-genome sequence of the purple nonsulfur photosynthetic bacterium Roseospira navarrensis DSM 15114.</title>
        <authorList>
            <person name="Kyndt J.A."/>
            <person name="Meyer T.E."/>
        </authorList>
    </citation>
    <scope>NUCLEOTIDE SEQUENCE [LARGE SCALE GENOMIC DNA]</scope>
    <source>
        <strain evidence="2 3">DSM 15114</strain>
    </source>
</reference>
<dbReference type="AlphaFoldDB" id="A0A7X1ZFS0"/>
<organism evidence="2 3">
    <name type="scientific">Roseospira navarrensis</name>
    <dbReference type="NCBI Taxonomy" id="140058"/>
    <lineage>
        <taxon>Bacteria</taxon>
        <taxon>Pseudomonadati</taxon>
        <taxon>Pseudomonadota</taxon>
        <taxon>Alphaproteobacteria</taxon>
        <taxon>Rhodospirillales</taxon>
        <taxon>Rhodospirillaceae</taxon>
        <taxon>Roseospira</taxon>
    </lineage>
</organism>
<dbReference type="GO" id="GO:0006270">
    <property type="term" value="P:DNA replication initiation"/>
    <property type="evidence" value="ECO:0007669"/>
    <property type="project" value="TreeGrafter"/>
</dbReference>
<dbReference type="Gene3D" id="1.10.8.60">
    <property type="match status" value="1"/>
</dbReference>
<dbReference type="PANTHER" id="PTHR30050">
    <property type="entry name" value="CHROMOSOMAL REPLICATION INITIATOR PROTEIN DNAA"/>
    <property type="match status" value="1"/>
</dbReference>
<evidence type="ECO:0000313" key="2">
    <source>
        <dbReference type="EMBL" id="MQX36766.1"/>
    </source>
</evidence>
<keyword evidence="3" id="KW-1185">Reference proteome</keyword>